<dbReference type="EC" id="2.4.1.141" evidence="3"/>
<proteinExistence type="inferred from homology"/>
<dbReference type="AlphaFoldDB" id="A0AAD9PDM9"/>
<dbReference type="Pfam" id="PF04101">
    <property type="entry name" value="Glyco_tran_28_C"/>
    <property type="match status" value="1"/>
</dbReference>
<dbReference type="GO" id="GO:0004577">
    <property type="term" value="F:N-acetylglucosaminyldiphosphodolichol N-acetylglucosaminyltransferase activity"/>
    <property type="evidence" value="ECO:0007669"/>
    <property type="project" value="UniProtKB-EC"/>
</dbReference>
<keyword evidence="5" id="KW-0328">Glycosyltransferase</keyword>
<comment type="subcellular location">
    <subcellularLocation>
        <location evidence="1">Endoplasmic reticulum</location>
    </subcellularLocation>
</comment>
<reference evidence="9" key="1">
    <citation type="journal article" date="2023" name="Mol. Biol. Evol.">
        <title>Third-Generation Sequencing Reveals the Adaptive Role of the Epigenome in Three Deep-Sea Polychaetes.</title>
        <authorList>
            <person name="Perez M."/>
            <person name="Aroh O."/>
            <person name="Sun Y."/>
            <person name="Lan Y."/>
            <person name="Juniper S.K."/>
            <person name="Young C.R."/>
            <person name="Angers B."/>
            <person name="Qian P.Y."/>
        </authorList>
    </citation>
    <scope>NUCLEOTIDE SEQUENCE</scope>
    <source>
        <strain evidence="9">R07B-5</strain>
    </source>
</reference>
<dbReference type="GO" id="GO:0005783">
    <property type="term" value="C:endoplasmic reticulum"/>
    <property type="evidence" value="ECO:0007669"/>
    <property type="project" value="UniProtKB-SubCell"/>
</dbReference>
<dbReference type="Proteomes" id="UP001209878">
    <property type="component" value="Unassembled WGS sequence"/>
</dbReference>
<keyword evidence="6" id="KW-0808">Transferase</keyword>
<dbReference type="SUPFAM" id="SSF53756">
    <property type="entry name" value="UDP-Glycosyltransferase/glycogen phosphorylase"/>
    <property type="match status" value="1"/>
</dbReference>
<evidence type="ECO:0000256" key="4">
    <source>
        <dbReference type="ARBA" id="ARBA00017468"/>
    </source>
</evidence>
<keyword evidence="10" id="KW-1185">Reference proteome</keyword>
<evidence type="ECO:0000256" key="6">
    <source>
        <dbReference type="ARBA" id="ARBA00022679"/>
    </source>
</evidence>
<sequence length="169" mass="18786">MADDKKLSVFVTVGTTSFDQLIKTVSNDAVCQVLQKLGYSRMVLQIGRGSYEPKPRSTDSFKLEYFRFKDSIAEDIHLADLVISHAGAGSCLEVLGANKPLVVVINEELMNNHQVELADQLSNDGHLFYCTCSELLNLLETMELSELKLFETGKAEKFGTFLDRVMGIS</sequence>
<evidence type="ECO:0000259" key="8">
    <source>
        <dbReference type="Pfam" id="PF04101"/>
    </source>
</evidence>
<gene>
    <name evidence="9" type="ORF">NP493_23g02046</name>
</gene>
<keyword evidence="7" id="KW-0256">Endoplasmic reticulum</keyword>
<evidence type="ECO:0000256" key="7">
    <source>
        <dbReference type="ARBA" id="ARBA00022824"/>
    </source>
</evidence>
<accession>A0AAD9PDM9</accession>
<evidence type="ECO:0000256" key="2">
    <source>
        <dbReference type="ARBA" id="ARBA00006962"/>
    </source>
</evidence>
<dbReference type="PANTHER" id="PTHR12867:SF6">
    <property type="entry name" value="N-ACETYLGLUCOSAMINYLDIPHOSPHODOLICHOL N-ACETYLGLUCOSAMINYLTRANSFERASE"/>
    <property type="match status" value="1"/>
</dbReference>
<evidence type="ECO:0000256" key="1">
    <source>
        <dbReference type="ARBA" id="ARBA00004240"/>
    </source>
</evidence>
<dbReference type="GO" id="GO:0006488">
    <property type="term" value="P:dolichol-linked oligosaccharide biosynthetic process"/>
    <property type="evidence" value="ECO:0007669"/>
    <property type="project" value="InterPro"/>
</dbReference>
<evidence type="ECO:0000313" key="10">
    <source>
        <dbReference type="Proteomes" id="UP001209878"/>
    </source>
</evidence>
<dbReference type="EMBL" id="JAODUO010000023">
    <property type="protein sequence ID" value="KAK2192754.1"/>
    <property type="molecule type" value="Genomic_DNA"/>
</dbReference>
<dbReference type="Gene3D" id="3.40.50.2000">
    <property type="entry name" value="Glycogen Phosphorylase B"/>
    <property type="match status" value="1"/>
</dbReference>
<dbReference type="InterPro" id="IPR039042">
    <property type="entry name" value="Alg13-like"/>
</dbReference>
<comment type="caution">
    <text evidence="9">The sequence shown here is derived from an EMBL/GenBank/DDBJ whole genome shotgun (WGS) entry which is preliminary data.</text>
</comment>
<evidence type="ECO:0000256" key="3">
    <source>
        <dbReference type="ARBA" id="ARBA00012614"/>
    </source>
</evidence>
<dbReference type="InterPro" id="IPR007235">
    <property type="entry name" value="Glyco_trans_28_C"/>
</dbReference>
<name>A0AAD9PDM9_RIDPI</name>
<evidence type="ECO:0000256" key="5">
    <source>
        <dbReference type="ARBA" id="ARBA00022676"/>
    </source>
</evidence>
<feature type="domain" description="Glycosyl transferase family 28 C-terminal" evidence="8">
    <location>
        <begin position="9"/>
        <end position="157"/>
    </location>
</feature>
<evidence type="ECO:0000313" key="9">
    <source>
        <dbReference type="EMBL" id="KAK2192754.1"/>
    </source>
</evidence>
<protein>
    <recommendedName>
        <fullName evidence="4">UDP-N-acetylglucosamine transferase subunit ALG13</fullName>
        <ecNumber evidence="3">2.4.1.141</ecNumber>
    </recommendedName>
</protein>
<organism evidence="9 10">
    <name type="scientific">Ridgeia piscesae</name>
    <name type="common">Tubeworm</name>
    <dbReference type="NCBI Taxonomy" id="27915"/>
    <lineage>
        <taxon>Eukaryota</taxon>
        <taxon>Metazoa</taxon>
        <taxon>Spiralia</taxon>
        <taxon>Lophotrochozoa</taxon>
        <taxon>Annelida</taxon>
        <taxon>Polychaeta</taxon>
        <taxon>Sedentaria</taxon>
        <taxon>Canalipalpata</taxon>
        <taxon>Sabellida</taxon>
        <taxon>Siboglinidae</taxon>
        <taxon>Ridgeia</taxon>
    </lineage>
</organism>
<comment type="similarity">
    <text evidence="2">Belongs to the glycosyltransferase 28 family.</text>
</comment>
<dbReference type="PANTHER" id="PTHR12867">
    <property type="entry name" value="GLYCOSYL TRANSFERASE-RELATED"/>
    <property type="match status" value="1"/>
</dbReference>